<proteinExistence type="predicted"/>
<dbReference type="Proteomes" id="UP000618051">
    <property type="component" value="Unassembled WGS sequence"/>
</dbReference>
<evidence type="ECO:0000313" key="7">
    <source>
        <dbReference type="EMBL" id="KAG0115123.1"/>
    </source>
</evidence>
<dbReference type="PANTHER" id="PTHR37344">
    <property type="entry name" value="SMALL INTEGRAL MEMBRANE PROTEIN 5"/>
    <property type="match status" value="1"/>
</dbReference>
<sequence>MTKTRGEELAVGKQKSQSREPLETAERADKLKNICFLTGRLETAPPPSDFVPDVIQTKHKAWRGCDRMSSEGFLKEVQAIGEKFLLKLQRLPKADPVEIVSFSVVLLFIVTVLVLMIIACSCCCYSCCGCDGRPDPRHRKSQVRPAARKTYPSAALHFKRLQTEILQVGVRISQELFELHIIEQVRSETRSLKSGKWLLELECCHHVLLDLLGGSGSQGNTGGVGDAGAQGAQAQVVGAEVVSPLGHTVSFINDQ</sequence>
<evidence type="ECO:0000256" key="3">
    <source>
        <dbReference type="ARBA" id="ARBA00022989"/>
    </source>
</evidence>
<dbReference type="GO" id="GO:0016020">
    <property type="term" value="C:membrane"/>
    <property type="evidence" value="ECO:0007669"/>
    <property type="project" value="UniProtKB-SubCell"/>
</dbReference>
<feature type="compositionally biased region" description="Basic and acidic residues" evidence="5">
    <location>
        <begin position="1"/>
        <end position="10"/>
    </location>
</feature>
<evidence type="ECO:0000256" key="4">
    <source>
        <dbReference type="ARBA" id="ARBA00023136"/>
    </source>
</evidence>
<dbReference type="OrthoDB" id="8789646at2759"/>
<comment type="caution">
    <text evidence="7">The sequence shown here is derived from an EMBL/GenBank/DDBJ whole genome shotgun (WGS) entry which is preliminary data.</text>
</comment>
<evidence type="ECO:0000313" key="9">
    <source>
        <dbReference type="Proteomes" id="UP000618051"/>
    </source>
</evidence>
<dbReference type="InterPro" id="IPR047133">
    <property type="entry name" value="SMIM5"/>
</dbReference>
<reference evidence="8" key="3">
    <citation type="submission" date="2022-01" db="EMBL/GenBank/DDBJ databases">
        <authorList>
            <person name="Rubenstein D.R."/>
        </authorList>
    </citation>
    <scope>NUCLEOTIDE SEQUENCE</scope>
    <source>
        <strain evidence="8">SS15</strain>
        <tissue evidence="8">Liver</tissue>
    </source>
</reference>
<dbReference type="CDD" id="cd20254">
    <property type="entry name" value="CASIMO1_SMIM5"/>
    <property type="match status" value="1"/>
</dbReference>
<dbReference type="InterPro" id="IPR031671">
    <property type="entry name" value="SMIM5/18/22"/>
</dbReference>
<dbReference type="EMBL" id="JADDUC010000239">
    <property type="protein sequence ID" value="KAG0115123.1"/>
    <property type="molecule type" value="Genomic_DNA"/>
</dbReference>
<keyword evidence="3 6" id="KW-1133">Transmembrane helix</keyword>
<gene>
    <name evidence="8" type="ORF">IHE44_0006809</name>
    <name evidence="7" type="ORF">IHE44_006680</name>
</gene>
<feature type="non-terminal residue" evidence="7">
    <location>
        <position position="1"/>
    </location>
</feature>
<keyword evidence="9" id="KW-1185">Reference proteome</keyword>
<name>A0A835NGB4_9PASS</name>
<comment type="subcellular location">
    <subcellularLocation>
        <location evidence="1">Membrane</location>
        <topology evidence="1">Single-pass membrane protein</topology>
    </subcellularLocation>
</comment>
<dbReference type="PANTHER" id="PTHR37344:SF1">
    <property type="entry name" value="SMALL INTEGRAL MEMBRANE PROTEIN 5"/>
    <property type="match status" value="1"/>
</dbReference>
<keyword evidence="2 6" id="KW-0812">Transmembrane</keyword>
<feature type="region of interest" description="Disordered" evidence="5">
    <location>
        <begin position="1"/>
        <end position="24"/>
    </location>
</feature>
<reference evidence="8 9" key="2">
    <citation type="journal article" date="2021" name="J. Hered.">
        <title>Feather Gene Expression Elucidates the Developmental Basis of Plumage Iridescence in African Starlings.</title>
        <authorList>
            <person name="Rubenstein D.R."/>
            <person name="Corvelo A."/>
            <person name="MacManes M.D."/>
            <person name="Maia R."/>
            <person name="Narzisi G."/>
            <person name="Rousaki A."/>
            <person name="Vandenabeele P."/>
            <person name="Shawkey M.D."/>
            <person name="Solomon J."/>
        </authorList>
    </citation>
    <scope>NUCLEOTIDE SEQUENCE [LARGE SCALE GENOMIC DNA]</scope>
    <source>
        <strain evidence="8">SS15</strain>
    </source>
</reference>
<reference evidence="7" key="1">
    <citation type="submission" date="2020-10" db="EMBL/GenBank/DDBJ databases">
        <title>Feather gene expression reveals the developmental basis of iridescence in African starlings.</title>
        <authorList>
            <person name="Rubenstein D.R."/>
        </authorList>
    </citation>
    <scope>NUCLEOTIDE SEQUENCE</scope>
    <source>
        <strain evidence="7">SS15</strain>
        <tissue evidence="7">Liver</tissue>
    </source>
</reference>
<organism evidence="7">
    <name type="scientific">Lamprotornis superbus</name>
    <dbReference type="NCBI Taxonomy" id="245042"/>
    <lineage>
        <taxon>Eukaryota</taxon>
        <taxon>Metazoa</taxon>
        <taxon>Chordata</taxon>
        <taxon>Craniata</taxon>
        <taxon>Vertebrata</taxon>
        <taxon>Euteleostomi</taxon>
        <taxon>Archelosauria</taxon>
        <taxon>Archosauria</taxon>
        <taxon>Dinosauria</taxon>
        <taxon>Saurischia</taxon>
        <taxon>Theropoda</taxon>
        <taxon>Coelurosauria</taxon>
        <taxon>Aves</taxon>
        <taxon>Neognathae</taxon>
        <taxon>Neoaves</taxon>
        <taxon>Telluraves</taxon>
        <taxon>Australaves</taxon>
        <taxon>Passeriformes</taxon>
        <taxon>Sturnidae</taxon>
        <taxon>Lamprotornis</taxon>
    </lineage>
</organism>
<dbReference type="Pfam" id="PF15831">
    <property type="entry name" value="SMIM5_18_22"/>
    <property type="match status" value="1"/>
</dbReference>
<feature type="transmembrane region" description="Helical" evidence="6">
    <location>
        <begin position="99"/>
        <end position="119"/>
    </location>
</feature>
<dbReference type="EMBL" id="JADDUC020000022">
    <property type="protein sequence ID" value="KAI1232353.1"/>
    <property type="molecule type" value="Genomic_DNA"/>
</dbReference>
<evidence type="ECO:0000256" key="6">
    <source>
        <dbReference type="SAM" id="Phobius"/>
    </source>
</evidence>
<evidence type="ECO:0000256" key="5">
    <source>
        <dbReference type="SAM" id="MobiDB-lite"/>
    </source>
</evidence>
<dbReference type="AlphaFoldDB" id="A0A835NGB4"/>
<evidence type="ECO:0000256" key="1">
    <source>
        <dbReference type="ARBA" id="ARBA00004167"/>
    </source>
</evidence>
<evidence type="ECO:0000313" key="8">
    <source>
        <dbReference type="EMBL" id="KAI1232353.1"/>
    </source>
</evidence>
<evidence type="ECO:0000256" key="2">
    <source>
        <dbReference type="ARBA" id="ARBA00022692"/>
    </source>
</evidence>
<keyword evidence="4 6" id="KW-0472">Membrane</keyword>
<protein>
    <submittedName>
        <fullName evidence="7">Small integral membrane protein 5</fullName>
    </submittedName>
</protein>
<accession>A0A835NGB4</accession>